<keyword evidence="3" id="KW-1185">Reference proteome</keyword>
<feature type="region of interest" description="Disordered" evidence="1">
    <location>
        <begin position="45"/>
        <end position="69"/>
    </location>
</feature>
<protein>
    <submittedName>
        <fullName evidence="2">Uncharacterized protein</fullName>
    </submittedName>
</protein>
<reference evidence="2 3" key="1">
    <citation type="submission" date="2020-05" db="EMBL/GenBank/DDBJ databases">
        <title>Identification and distribution of gene clusters putatively required for synthesis of sphingolipid metabolism inhibitors in phylogenetically diverse species of the filamentous fungus Fusarium.</title>
        <authorList>
            <person name="Kim H.-S."/>
            <person name="Busman M."/>
            <person name="Brown D.W."/>
            <person name="Divon H."/>
            <person name="Uhlig S."/>
            <person name="Proctor R.H."/>
        </authorList>
    </citation>
    <scope>NUCLEOTIDE SEQUENCE [LARGE SCALE GENOMIC DNA]</scope>
    <source>
        <strain evidence="2 3">NRRL 13617</strain>
    </source>
</reference>
<proteinExistence type="predicted"/>
<name>A0A8H5JI03_9HYPO</name>
<dbReference type="EMBL" id="JAAOAQ010000297">
    <property type="protein sequence ID" value="KAF5555779.1"/>
    <property type="molecule type" value="Genomic_DNA"/>
</dbReference>
<organism evidence="2 3">
    <name type="scientific">Fusarium phyllophilum</name>
    <dbReference type="NCBI Taxonomy" id="47803"/>
    <lineage>
        <taxon>Eukaryota</taxon>
        <taxon>Fungi</taxon>
        <taxon>Dikarya</taxon>
        <taxon>Ascomycota</taxon>
        <taxon>Pezizomycotina</taxon>
        <taxon>Sordariomycetes</taxon>
        <taxon>Hypocreomycetidae</taxon>
        <taxon>Hypocreales</taxon>
        <taxon>Nectriaceae</taxon>
        <taxon>Fusarium</taxon>
        <taxon>Fusarium fujikuroi species complex</taxon>
    </lineage>
</organism>
<accession>A0A8H5JI03</accession>
<evidence type="ECO:0000313" key="2">
    <source>
        <dbReference type="EMBL" id="KAF5555779.1"/>
    </source>
</evidence>
<evidence type="ECO:0000256" key="1">
    <source>
        <dbReference type="SAM" id="MobiDB-lite"/>
    </source>
</evidence>
<evidence type="ECO:0000313" key="3">
    <source>
        <dbReference type="Proteomes" id="UP000582016"/>
    </source>
</evidence>
<comment type="caution">
    <text evidence="2">The sequence shown here is derived from an EMBL/GenBank/DDBJ whole genome shotgun (WGS) entry which is preliminary data.</text>
</comment>
<dbReference type="OrthoDB" id="4975431at2759"/>
<dbReference type="AlphaFoldDB" id="A0A8H5JI03"/>
<gene>
    <name evidence="2" type="ORF">FPHYL_8159</name>
</gene>
<dbReference type="Proteomes" id="UP000582016">
    <property type="component" value="Unassembled WGS sequence"/>
</dbReference>
<sequence>MSTTIFPHSPYDAEPNCLRRKAGTRNKSNIRLQREIKQAGRQLLEQSSRGLELRRKGTGGTERMEDPGHVMEEEADSTTSFLTKEVPHDLARLYYTVQKHGPEYRFDAELDASRISSQLPPSWIVLTSKGIGASFGSTTGRRETIDSLKGLPVHFSVRVATCLA</sequence>